<dbReference type="OrthoDB" id="10035043at2759"/>
<reference evidence="9 10" key="2">
    <citation type="submission" date="2018-11" db="EMBL/GenBank/DDBJ databases">
        <authorList>
            <consortium name="Pathogen Informatics"/>
        </authorList>
    </citation>
    <scope>NUCLEOTIDE SEQUENCE [LARGE SCALE GENOMIC DNA]</scope>
</reference>
<dbReference type="STRING" id="102285.A0A0R3TR05"/>
<feature type="transmembrane region" description="Helical" evidence="8">
    <location>
        <begin position="146"/>
        <end position="165"/>
    </location>
</feature>
<dbReference type="PANTHER" id="PTHR10778:SF13">
    <property type="entry name" value="ADENOSINE 3'-PHOSPHO 5'-PHOSPHOSULFATE TRANSPORTER 1"/>
    <property type="match status" value="1"/>
</dbReference>
<dbReference type="GO" id="GO:0000139">
    <property type="term" value="C:Golgi membrane"/>
    <property type="evidence" value="ECO:0007669"/>
    <property type="project" value="TreeGrafter"/>
</dbReference>
<feature type="transmembrane region" description="Helical" evidence="8">
    <location>
        <begin position="432"/>
        <end position="450"/>
    </location>
</feature>
<keyword evidence="5 8" id="KW-1133">Transmembrane helix</keyword>
<gene>
    <name evidence="9" type="ORF">HNAJ_LOCUS9988</name>
</gene>
<evidence type="ECO:0000256" key="8">
    <source>
        <dbReference type="SAM" id="Phobius"/>
    </source>
</evidence>
<feature type="transmembrane region" description="Helical" evidence="8">
    <location>
        <begin position="185"/>
        <end position="205"/>
    </location>
</feature>
<accession>A0A0R3TR05</accession>
<evidence type="ECO:0000256" key="1">
    <source>
        <dbReference type="ARBA" id="ARBA00004141"/>
    </source>
</evidence>
<dbReference type="AlphaFoldDB" id="A0A0R3TR05"/>
<evidence type="ECO:0000256" key="2">
    <source>
        <dbReference type="ARBA" id="ARBA00010694"/>
    </source>
</evidence>
<sequence>MATNEVCIKISFFDSSIRKIKPLGFCLLLLAYTICAILIQVRVYSSIQLLLTPDLWFLRLTTIILCYALLYLPIAVLKRISPLLVQQWEAETSSLMSISRRFLVICFLNHLPTHRPLLDPPSSTSKSLPTAQAFYGLSLSIKQHKWIALVGCTLGLNFVYIMWGVLQEKIMTRSYNGEHFREPQFLIFCNRIGGLLVSVISLALIGKRGDDSTVEVKSPLANYASLALSNIVSSWCQYEALLFITFPVQVISKCCKAIPVMLMGRCLYGRAYKAYEYITTALISLGVCMFILSSPSEHSDKVTENSISGLILICGYVALDSFTSTSQANLFRTFKMSPLHMMSGVCSWAVLFTITPLLADGSLKSSCQFAWRQPEFAFDAVASALCSGFGQILIFATIAEFGAVTFSLIMTVRMCLSILVSCILFSHPLNVLGVGGLLITFGAIIAKMIYQRIVSTASAPIPKS</sequence>
<evidence type="ECO:0000256" key="3">
    <source>
        <dbReference type="ARBA" id="ARBA00022448"/>
    </source>
</evidence>
<feature type="transmembrane region" description="Helical" evidence="8">
    <location>
        <begin position="378"/>
        <end position="399"/>
    </location>
</feature>
<name>A0A0R3TR05_RODNA</name>
<feature type="transmembrane region" description="Helical" evidence="8">
    <location>
        <begin position="338"/>
        <end position="358"/>
    </location>
</feature>
<feature type="transmembrane region" description="Helical" evidence="8">
    <location>
        <begin position="56"/>
        <end position="77"/>
    </location>
</feature>
<organism evidence="11">
    <name type="scientific">Rodentolepis nana</name>
    <name type="common">Dwarf tapeworm</name>
    <name type="synonym">Hymenolepis nana</name>
    <dbReference type="NCBI Taxonomy" id="102285"/>
    <lineage>
        <taxon>Eukaryota</taxon>
        <taxon>Metazoa</taxon>
        <taxon>Spiralia</taxon>
        <taxon>Lophotrochozoa</taxon>
        <taxon>Platyhelminthes</taxon>
        <taxon>Cestoda</taxon>
        <taxon>Eucestoda</taxon>
        <taxon>Cyclophyllidea</taxon>
        <taxon>Hymenolepididae</taxon>
        <taxon>Rodentolepis</taxon>
    </lineage>
</organism>
<keyword evidence="10" id="KW-1185">Reference proteome</keyword>
<evidence type="ECO:0000313" key="9">
    <source>
        <dbReference type="EMBL" id="VDO06908.1"/>
    </source>
</evidence>
<feature type="transmembrane region" description="Helical" evidence="8">
    <location>
        <begin position="306"/>
        <end position="326"/>
    </location>
</feature>
<evidence type="ECO:0000256" key="6">
    <source>
        <dbReference type="ARBA" id="ARBA00023136"/>
    </source>
</evidence>
<reference evidence="11" key="1">
    <citation type="submission" date="2017-02" db="UniProtKB">
        <authorList>
            <consortium name="WormBaseParasite"/>
        </authorList>
    </citation>
    <scope>IDENTIFICATION</scope>
</reference>
<protein>
    <recommendedName>
        <fullName evidence="7">Adenosine 3'-phospho 5'-phosphosulfate transporter 1</fullName>
    </recommendedName>
</protein>
<evidence type="ECO:0000313" key="10">
    <source>
        <dbReference type="Proteomes" id="UP000278807"/>
    </source>
</evidence>
<evidence type="ECO:0000256" key="7">
    <source>
        <dbReference type="ARBA" id="ARBA00039668"/>
    </source>
</evidence>
<dbReference type="InterPro" id="IPR013657">
    <property type="entry name" value="SCL35B1-4/HUT1"/>
</dbReference>
<dbReference type="WBParaSite" id="HNAJ_0000999301-mRNA-1">
    <property type="protein sequence ID" value="HNAJ_0000999301-mRNA-1"/>
    <property type="gene ID" value="HNAJ_0000999301"/>
</dbReference>
<dbReference type="PANTHER" id="PTHR10778">
    <property type="entry name" value="SOLUTE CARRIER FAMILY 35 MEMBER B"/>
    <property type="match status" value="1"/>
</dbReference>
<proteinExistence type="inferred from homology"/>
<dbReference type="GO" id="GO:0046964">
    <property type="term" value="F:3'-phosphoadenosine 5'-phosphosulfate transmembrane transporter activity"/>
    <property type="evidence" value="ECO:0007669"/>
    <property type="project" value="TreeGrafter"/>
</dbReference>
<dbReference type="GO" id="GO:0005789">
    <property type="term" value="C:endoplasmic reticulum membrane"/>
    <property type="evidence" value="ECO:0007669"/>
    <property type="project" value="TreeGrafter"/>
</dbReference>
<comment type="similarity">
    <text evidence="2">Belongs to the nucleotide-sugar transporter family. SLC35B subfamily.</text>
</comment>
<dbReference type="Proteomes" id="UP000278807">
    <property type="component" value="Unassembled WGS sequence"/>
</dbReference>
<keyword evidence="6 8" id="KW-0472">Membrane</keyword>
<feature type="transmembrane region" description="Helical" evidence="8">
    <location>
        <begin position="274"/>
        <end position="294"/>
    </location>
</feature>
<evidence type="ECO:0000256" key="4">
    <source>
        <dbReference type="ARBA" id="ARBA00022692"/>
    </source>
</evidence>
<evidence type="ECO:0000313" key="11">
    <source>
        <dbReference type="WBParaSite" id="HNAJ_0000999301-mRNA-1"/>
    </source>
</evidence>
<keyword evidence="4 8" id="KW-0812">Transmembrane</keyword>
<evidence type="ECO:0000256" key="5">
    <source>
        <dbReference type="ARBA" id="ARBA00022989"/>
    </source>
</evidence>
<dbReference type="EMBL" id="UZAE01012831">
    <property type="protein sequence ID" value="VDO06908.1"/>
    <property type="molecule type" value="Genomic_DNA"/>
</dbReference>
<comment type="subcellular location">
    <subcellularLocation>
        <location evidence="1">Membrane</location>
        <topology evidence="1">Multi-pass membrane protein</topology>
    </subcellularLocation>
</comment>
<feature type="transmembrane region" description="Helical" evidence="8">
    <location>
        <begin position="23"/>
        <end position="44"/>
    </location>
</feature>
<dbReference type="Pfam" id="PF08449">
    <property type="entry name" value="UAA"/>
    <property type="match status" value="1"/>
</dbReference>
<keyword evidence="3" id="KW-0813">Transport</keyword>